<feature type="transmembrane region" description="Helical" evidence="1">
    <location>
        <begin position="484"/>
        <end position="510"/>
    </location>
</feature>
<dbReference type="EMBL" id="JBHMDM010000007">
    <property type="protein sequence ID" value="MFB9378158.1"/>
    <property type="molecule type" value="Genomic_DNA"/>
</dbReference>
<dbReference type="RefSeq" id="WP_380137340.1">
    <property type="nucleotide sequence ID" value="NZ_JBHLUI010000008.1"/>
</dbReference>
<feature type="transmembrane region" description="Helical" evidence="1">
    <location>
        <begin position="345"/>
        <end position="364"/>
    </location>
</feature>
<organism evidence="2 3">
    <name type="scientific">Kineococcus gynurae</name>
    <dbReference type="NCBI Taxonomy" id="452979"/>
    <lineage>
        <taxon>Bacteria</taxon>
        <taxon>Bacillati</taxon>
        <taxon>Actinomycetota</taxon>
        <taxon>Actinomycetes</taxon>
        <taxon>Kineosporiales</taxon>
        <taxon>Kineosporiaceae</taxon>
        <taxon>Kineococcus</taxon>
    </lineage>
</organism>
<feature type="transmembrane region" description="Helical" evidence="1">
    <location>
        <begin position="176"/>
        <end position="201"/>
    </location>
</feature>
<keyword evidence="1" id="KW-0812">Transmembrane</keyword>
<accession>A0ABV5LVS7</accession>
<keyword evidence="1" id="KW-1133">Transmembrane helix</keyword>
<feature type="transmembrane region" description="Helical" evidence="1">
    <location>
        <begin position="150"/>
        <end position="170"/>
    </location>
</feature>
<dbReference type="Pfam" id="PF19814">
    <property type="entry name" value="DUF6297"/>
    <property type="match status" value="1"/>
</dbReference>
<feature type="transmembrane region" description="Helical" evidence="1">
    <location>
        <begin position="213"/>
        <end position="234"/>
    </location>
</feature>
<feature type="transmembrane region" description="Helical" evidence="1">
    <location>
        <begin position="517"/>
        <end position="536"/>
    </location>
</feature>
<proteinExistence type="predicted"/>
<evidence type="ECO:0000313" key="2">
    <source>
        <dbReference type="EMBL" id="MFB9378158.1"/>
    </source>
</evidence>
<keyword evidence="3" id="KW-1185">Reference proteome</keyword>
<feature type="transmembrane region" description="Helical" evidence="1">
    <location>
        <begin position="240"/>
        <end position="260"/>
    </location>
</feature>
<dbReference type="InterPro" id="IPR046264">
    <property type="entry name" value="DUF6297"/>
</dbReference>
<evidence type="ECO:0000313" key="3">
    <source>
        <dbReference type="Proteomes" id="UP001589748"/>
    </source>
</evidence>
<sequence length="544" mass="54254">MTPPPVPPPARPPVPVTGLVGPVADRPLPSGRELVDEAAPSRRLRGLRAAVTDAYTVALEIGIGALLLLGVSGRLRQALQAGAAGGAGGGTRLSEALMAAGLALGLLLLGLGMLARLGPVGLDLPRTHWWLSLPVERGDLLRPVLRRRTVAGAGAGAVVGLLAAWITPTATTPLPLVLGLGALLGAVCGAAGVLLLAAVVIRAGAAASARVGTVLDAVALAVVLALTVAAVLGVEAVPPGVGLGALGLLALLGLLVLLAVGPRVPAAVARTSTPALRTAAARLGRASGSVLQVDVREFGRAVAAEPSGPRRRRGRVGGRYRWVRTPESAVLAADLTLLARQPRRLLTALALGLLPFVLVAGTGAPRGAAAVLLWLAGYAAATSLSEPARGQALAPAASRALGVSTATLPLVRLVPVALVMMVWGALTLPLVAAGFDVGGRFVDWACLGALAGTGWAAAALRGAVRPDPDLSRPAVSTAMGAVPPGAVAAVTTGPDVGLLVTLPVLLALLARAVPEQLLLGQLVVTAVAVAIAWGYAAHRAGAER</sequence>
<dbReference type="Proteomes" id="UP001589748">
    <property type="component" value="Unassembled WGS sequence"/>
</dbReference>
<comment type="caution">
    <text evidence="2">The sequence shown here is derived from an EMBL/GenBank/DDBJ whole genome shotgun (WGS) entry which is preliminary data.</text>
</comment>
<evidence type="ECO:0000256" key="1">
    <source>
        <dbReference type="SAM" id="Phobius"/>
    </source>
</evidence>
<feature type="transmembrane region" description="Helical" evidence="1">
    <location>
        <begin position="444"/>
        <end position="464"/>
    </location>
</feature>
<protein>
    <submittedName>
        <fullName evidence="2">DUF6297 family protein</fullName>
    </submittedName>
</protein>
<keyword evidence="1" id="KW-0472">Membrane</keyword>
<feature type="transmembrane region" description="Helical" evidence="1">
    <location>
        <begin position="96"/>
        <end position="117"/>
    </location>
</feature>
<feature type="transmembrane region" description="Helical" evidence="1">
    <location>
        <begin position="413"/>
        <end position="432"/>
    </location>
</feature>
<gene>
    <name evidence="2" type="ORF">ACFFVI_14390</name>
</gene>
<reference evidence="2 3" key="1">
    <citation type="submission" date="2024-09" db="EMBL/GenBank/DDBJ databases">
        <authorList>
            <person name="Sun Q."/>
            <person name="Mori K."/>
        </authorList>
    </citation>
    <scope>NUCLEOTIDE SEQUENCE [LARGE SCALE GENOMIC DNA]</scope>
    <source>
        <strain evidence="2 3">TISTR 1856</strain>
    </source>
</reference>
<name>A0ABV5LVS7_9ACTN</name>